<feature type="domain" description="MmgE/PrpD N-terminal" evidence="2">
    <location>
        <begin position="7"/>
        <end position="246"/>
    </location>
</feature>
<dbReference type="RefSeq" id="WP_246600851.1">
    <property type="nucleotide sequence ID" value="NZ_JAHTBN010000013.1"/>
</dbReference>
<dbReference type="InterPro" id="IPR045337">
    <property type="entry name" value="MmgE_PrpD_C"/>
</dbReference>
<evidence type="ECO:0000313" key="4">
    <source>
        <dbReference type="EMBL" id="MFC4199965.1"/>
    </source>
</evidence>
<dbReference type="EMBL" id="JBHSBV010000001">
    <property type="protein sequence ID" value="MFC4199965.1"/>
    <property type="molecule type" value="Genomic_DNA"/>
</dbReference>
<keyword evidence="5" id="KW-1185">Reference proteome</keyword>
<evidence type="ECO:0000259" key="3">
    <source>
        <dbReference type="Pfam" id="PF19305"/>
    </source>
</evidence>
<dbReference type="PANTHER" id="PTHR16943">
    <property type="entry name" value="2-METHYLCITRATE DEHYDRATASE-RELATED"/>
    <property type="match status" value="1"/>
</dbReference>
<dbReference type="InterPro" id="IPR036148">
    <property type="entry name" value="MmgE/PrpD_sf"/>
</dbReference>
<evidence type="ECO:0000259" key="2">
    <source>
        <dbReference type="Pfam" id="PF03972"/>
    </source>
</evidence>
<comment type="similarity">
    <text evidence="1">Belongs to the PrpD family.</text>
</comment>
<comment type="caution">
    <text evidence="4">The sequence shown here is derived from an EMBL/GenBank/DDBJ whole genome shotgun (WGS) entry which is preliminary data.</text>
</comment>
<dbReference type="InterPro" id="IPR042188">
    <property type="entry name" value="MmgE/PrpD_sf_2"/>
</dbReference>
<dbReference type="Proteomes" id="UP001595848">
    <property type="component" value="Unassembled WGS sequence"/>
</dbReference>
<dbReference type="InterPro" id="IPR042183">
    <property type="entry name" value="MmgE/PrpD_sf_1"/>
</dbReference>
<dbReference type="Gene3D" id="3.30.1330.120">
    <property type="entry name" value="2-methylcitrate dehydratase PrpD"/>
    <property type="match status" value="1"/>
</dbReference>
<dbReference type="Pfam" id="PF03972">
    <property type="entry name" value="MmgE_PrpD_N"/>
    <property type="match status" value="1"/>
</dbReference>
<evidence type="ECO:0000256" key="1">
    <source>
        <dbReference type="ARBA" id="ARBA00006174"/>
    </source>
</evidence>
<accession>A0ABV8NSK8</accession>
<dbReference type="Gene3D" id="1.10.4100.10">
    <property type="entry name" value="2-methylcitrate dehydratase PrpD"/>
    <property type="match status" value="1"/>
</dbReference>
<dbReference type="PANTHER" id="PTHR16943:SF8">
    <property type="entry name" value="2-METHYLCITRATE DEHYDRATASE"/>
    <property type="match status" value="1"/>
</dbReference>
<dbReference type="Pfam" id="PF19305">
    <property type="entry name" value="MmgE_PrpD_C"/>
    <property type="match status" value="1"/>
</dbReference>
<dbReference type="SUPFAM" id="SSF103378">
    <property type="entry name" value="2-methylcitrate dehydratase PrpD"/>
    <property type="match status" value="1"/>
</dbReference>
<protein>
    <submittedName>
        <fullName evidence="4">MmgE/PrpD family protein</fullName>
    </submittedName>
</protein>
<feature type="domain" description="MmgE/PrpD C-terminal" evidence="3">
    <location>
        <begin position="267"/>
        <end position="434"/>
    </location>
</feature>
<dbReference type="InterPro" id="IPR005656">
    <property type="entry name" value="MmgE_PrpD"/>
</dbReference>
<reference evidence="5" key="1">
    <citation type="journal article" date="2019" name="Int. J. Syst. Evol. Microbiol.">
        <title>The Global Catalogue of Microorganisms (GCM) 10K type strain sequencing project: providing services to taxonomists for standard genome sequencing and annotation.</title>
        <authorList>
            <consortium name="The Broad Institute Genomics Platform"/>
            <consortium name="The Broad Institute Genome Sequencing Center for Infectious Disease"/>
            <person name="Wu L."/>
            <person name="Ma J."/>
        </authorList>
    </citation>
    <scope>NUCLEOTIDE SEQUENCE [LARGE SCALE GENOMIC DNA]</scope>
    <source>
        <strain evidence="5">LMG 24813</strain>
    </source>
</reference>
<proteinExistence type="inferred from homology"/>
<dbReference type="InterPro" id="IPR045336">
    <property type="entry name" value="MmgE_PrpD_N"/>
</dbReference>
<name>A0ABV8NSK8_9BURK</name>
<organism evidence="4 5">
    <name type="scientific">Candidimonas humi</name>
    <dbReference type="NCBI Taxonomy" id="683355"/>
    <lineage>
        <taxon>Bacteria</taxon>
        <taxon>Pseudomonadati</taxon>
        <taxon>Pseudomonadota</taxon>
        <taxon>Betaproteobacteria</taxon>
        <taxon>Burkholderiales</taxon>
        <taxon>Alcaligenaceae</taxon>
        <taxon>Candidimonas</taxon>
    </lineage>
</organism>
<sequence length="456" mass="49209">MHDTLAEQLAEYAETLRYEDLDPATIEAVKRQLCDALGCGLAAIHQEPVRVARSLALGNGKGNAILFGTRSGTSPELAAFVNGAAVRHFDYNDIYSAKEITHPSDNIPACLAMAQAQAATGRELILSIVLAYEIVCRLADAASISSNGWDHPCYSLPAAALAAGKLMNLPFRQLTEAVNIALAGHLSINQTRVQALSNWKGMADGNAARNAVFAAQLAAAGVTGPAPIFEGKAGFFKHVSGPFTMDIAQFGGRAGRFRINDCTVKMYPALGMAQTAVPAALDAARQAGGADRIVRVEIHTTQAGKYTAGSDPQKWAPQNSETADHSLPYIVARAIFAGDIDHDSYSDEALSDPRLRAFLKNVTVSEDPALTELYPKYYPTRVTVTRDDGQAYSAQVNDTPGFPTHPMLRSDHEQKFRKNTKGILSEERIEALLDIFWRLDACTDLRELTDAMAVMD</sequence>
<evidence type="ECO:0000313" key="5">
    <source>
        <dbReference type="Proteomes" id="UP001595848"/>
    </source>
</evidence>
<gene>
    <name evidence="4" type="ORF">ACFOY1_03270</name>
</gene>